<evidence type="ECO:0000313" key="2">
    <source>
        <dbReference type="Ensembl" id="ENSEASP00005006211.2"/>
    </source>
</evidence>
<feature type="compositionally biased region" description="Polar residues" evidence="1">
    <location>
        <begin position="1313"/>
        <end position="1324"/>
    </location>
</feature>
<feature type="region of interest" description="Disordered" evidence="1">
    <location>
        <begin position="658"/>
        <end position="680"/>
    </location>
</feature>
<dbReference type="PANTHER" id="PTHR21604:SF0">
    <property type="entry name" value="RETROELEMENT SILENCING FACTOR 1"/>
    <property type="match status" value="1"/>
</dbReference>
<feature type="region of interest" description="Disordered" evidence="1">
    <location>
        <begin position="221"/>
        <end position="242"/>
    </location>
</feature>
<feature type="region of interest" description="Disordered" evidence="1">
    <location>
        <begin position="275"/>
        <end position="304"/>
    </location>
</feature>
<dbReference type="GO" id="GO:1990226">
    <property type="term" value="F:histone methyltransferase binding"/>
    <property type="evidence" value="ECO:0007669"/>
    <property type="project" value="TreeGrafter"/>
</dbReference>
<feature type="compositionally biased region" description="Polar residues" evidence="1">
    <location>
        <begin position="294"/>
        <end position="304"/>
    </location>
</feature>
<dbReference type="GeneTree" id="ENSGT00390000018491"/>
<feature type="compositionally biased region" description="Basic and acidic residues" evidence="1">
    <location>
        <begin position="658"/>
        <end position="672"/>
    </location>
</feature>
<dbReference type="Pfam" id="PF15395">
    <property type="entry name" value="DUF4617"/>
    <property type="match status" value="1"/>
</dbReference>
<evidence type="ECO:0000256" key="1">
    <source>
        <dbReference type="SAM" id="MobiDB-lite"/>
    </source>
</evidence>
<name>A0A8C4L3G2_EQUAS</name>
<feature type="region of interest" description="Disordered" evidence="1">
    <location>
        <begin position="1255"/>
        <end position="1341"/>
    </location>
</feature>
<organism evidence="2 3">
    <name type="scientific">Equus asinus</name>
    <name type="common">Donkey</name>
    <name type="synonym">Equus africanus asinus</name>
    <dbReference type="NCBI Taxonomy" id="9793"/>
    <lineage>
        <taxon>Eukaryota</taxon>
        <taxon>Metazoa</taxon>
        <taxon>Chordata</taxon>
        <taxon>Craniata</taxon>
        <taxon>Vertebrata</taxon>
        <taxon>Euteleostomi</taxon>
        <taxon>Mammalia</taxon>
        <taxon>Eutheria</taxon>
        <taxon>Laurasiatheria</taxon>
        <taxon>Perissodactyla</taxon>
        <taxon>Equidae</taxon>
        <taxon>Equus</taxon>
    </lineage>
</organism>
<feature type="region of interest" description="Disordered" evidence="1">
    <location>
        <begin position="1186"/>
        <end position="1218"/>
    </location>
</feature>
<keyword evidence="3" id="KW-1185">Reference proteome</keyword>
<dbReference type="GO" id="GO:0005634">
    <property type="term" value="C:nucleus"/>
    <property type="evidence" value="ECO:0007669"/>
    <property type="project" value="TreeGrafter"/>
</dbReference>
<gene>
    <name evidence="2" type="primary">RESF1</name>
</gene>
<dbReference type="Ensembl" id="ENSEAST00005006794.2">
    <property type="protein sequence ID" value="ENSEASP00005006211.2"/>
    <property type="gene ID" value="ENSEASG00005004595.2"/>
</dbReference>
<reference evidence="2" key="3">
    <citation type="submission" date="2025-09" db="UniProtKB">
        <authorList>
            <consortium name="Ensembl"/>
        </authorList>
    </citation>
    <scope>IDENTIFICATION</scope>
</reference>
<evidence type="ECO:0000313" key="3">
    <source>
        <dbReference type="Proteomes" id="UP000694387"/>
    </source>
</evidence>
<reference evidence="2" key="2">
    <citation type="submission" date="2025-08" db="UniProtKB">
        <authorList>
            <consortium name="Ensembl"/>
        </authorList>
    </citation>
    <scope>IDENTIFICATION</scope>
</reference>
<dbReference type="InterPro" id="IPR027866">
    <property type="entry name" value="RESF1"/>
</dbReference>
<feature type="compositionally biased region" description="Basic and acidic residues" evidence="1">
    <location>
        <begin position="1186"/>
        <end position="1196"/>
    </location>
</feature>
<dbReference type="PANTHER" id="PTHR21604">
    <property type="entry name" value="RETROELEMENT SILENCING FACTOR 1"/>
    <property type="match status" value="1"/>
</dbReference>
<feature type="compositionally biased region" description="Polar residues" evidence="1">
    <location>
        <begin position="1264"/>
        <end position="1276"/>
    </location>
</feature>
<feature type="compositionally biased region" description="Low complexity" evidence="1">
    <location>
        <begin position="1325"/>
        <end position="1336"/>
    </location>
</feature>
<feature type="compositionally biased region" description="Polar residues" evidence="1">
    <location>
        <begin position="275"/>
        <end position="286"/>
    </location>
</feature>
<reference evidence="2 3" key="1">
    <citation type="journal article" date="2020" name="Nat. Commun.">
        <title>Donkey genomes provide new insights into domestication and selection for coat color.</title>
        <authorList>
            <person name="Wang"/>
            <person name="C."/>
            <person name="Li"/>
            <person name="H."/>
            <person name="Guo"/>
            <person name="Y."/>
            <person name="Huang"/>
            <person name="J."/>
            <person name="Sun"/>
            <person name="Y."/>
            <person name="Min"/>
            <person name="J."/>
            <person name="Wang"/>
            <person name="J."/>
            <person name="Fang"/>
            <person name="X."/>
            <person name="Zhao"/>
            <person name="Z."/>
            <person name="Wang"/>
            <person name="S."/>
            <person name="Zhang"/>
            <person name="Y."/>
            <person name="Liu"/>
            <person name="Q."/>
            <person name="Jiang"/>
            <person name="Q."/>
            <person name="Wang"/>
            <person name="X."/>
            <person name="Guo"/>
            <person name="Y."/>
            <person name="Yang"/>
            <person name="C."/>
            <person name="Wang"/>
            <person name="Y."/>
            <person name="Tian"/>
            <person name="F."/>
            <person name="Zhuang"/>
            <person name="G."/>
            <person name="Fan"/>
            <person name="Y."/>
            <person name="Gao"/>
            <person name="Q."/>
            <person name="Li"/>
            <person name="Y."/>
            <person name="Ju"/>
            <person name="Z."/>
            <person name="Li"/>
            <person name="J."/>
            <person name="Li"/>
            <person name="R."/>
            <person name="Hou"/>
            <person name="M."/>
            <person name="Yang"/>
            <person name="G."/>
            <person name="Liu"/>
            <person name="G."/>
            <person name="Liu"/>
            <person name="W."/>
            <person name="Guo"/>
            <person name="J."/>
            <person name="Pan"/>
            <person name="S."/>
            <person name="Fan"/>
            <person name="G."/>
            <person name="Zhang"/>
            <person name="W."/>
            <person name="Zhang"/>
            <person name="R."/>
            <person name="Yu"/>
            <person name="J."/>
            <person name="Zhang"/>
            <person name="X."/>
            <person name="Yin"/>
            <person name="Q."/>
            <person name="Ji"/>
            <person name="C."/>
            <person name="Jin"/>
            <person name="Y."/>
            <person name="Yue"/>
            <person name="G."/>
            <person name="Liu"/>
            <person name="M."/>
            <person name="Xu"/>
            <person name="J."/>
            <person name="Liu"/>
            <person name="S."/>
            <person name="Jordana"/>
            <person name="J."/>
            <person name="Noce"/>
            <person name="A."/>
            <person name="Amills"/>
            <person name="M."/>
            <person name="Wu"/>
            <person name="D.D."/>
            <person name="Li"/>
            <person name="S."/>
            <person name="Zhou"/>
            <person name="X. and Zhong"/>
            <person name="J."/>
        </authorList>
    </citation>
    <scope>NUCLEOTIDE SEQUENCE [LARGE SCALE GENOMIC DNA]</scope>
</reference>
<feature type="region of interest" description="Disordered" evidence="1">
    <location>
        <begin position="888"/>
        <end position="914"/>
    </location>
</feature>
<proteinExistence type="predicted"/>
<dbReference type="Proteomes" id="UP000694387">
    <property type="component" value="Chromosome 8"/>
</dbReference>
<protein>
    <submittedName>
        <fullName evidence="2">Retroelement silencing factor 1</fullName>
    </submittedName>
</protein>
<feature type="compositionally biased region" description="Basic and acidic residues" evidence="1">
    <location>
        <begin position="889"/>
        <end position="901"/>
    </location>
</feature>
<sequence length="1809" mass="201377">MECFASTAGQRSQEHFCYSCAEKEILKFSRSWGLSVLTFKQLALVHCYYIKSTMNWNTKPESVALPPQYPKNQTSFLEQALINTPSQSSLNYPGSNQEACMFFSNSNPVSQPLLNMRNYKTPQQIPLSDMHSGTIVASQTSVERITYANVKGPKQLNHNLQMSSGVTQNVWLNSPMRNSVLSHTGANLSQQTSFGTNAPNVHPLQNQFVTSDTYSMQLQMIPSSSGSGPVTYQGNPRLNPPLSERQVDWAQQYPSNGLTYPDYRTLPKQYSYSSRSYLQDPTQKQHSLPAASLQVKNSHPPNSALTLQSKQAATIQSYQYSVAQTDRRPPPPYDCRYASQPLQSTQHIIKHSSVEVPQSQEMHLPEMRKEFYRGFQQQWQNLNENVSRTGNSCNLKVNSNVSQPYSEPIRSSLDGVQTLPENNPEKRVDACNLTSNQVLDTSVAKEKLVRDIKTLVEIKKKFSELARKIKINKNLLMAAGCVKTTNTSYSELAQNSELSHQTAQIQSGPLVTPVTLEAAKDKPPPAMESVEETNRTQHTLNSNIQDTNCRNFNQVNSILQNPVCSEKLPVPNQLHELKIMTSLKTSAVEITQATLNNTQFSSGNFVDVEQNVPTNSETTSFPQSTSFEEYVSRYPNKNKLILSLLTQGDKTQRKLSKDANKTIQDSKPHSFERNPNTQIIDNQPNLKTVETPSTCNINAKISDDSFCLEGKSSANGMSSKSDSHCPMELLATCLSLWKKQPSETTEQKQCNGSRTNTTAVGISKPVEICDKSPFSLVGNSQNKKVNSSQESALSMVVQNSESSGATVTKGTELQIAIVSPLILSDVKTLSVKEITPEASPEAMYPVIKEGSVCSLQNQLAENPGVTAALKVNEPVASTTASTKIFPLFQKEKQNESTKGHLEGTPNTNQGKHTKSEPDILYLVGDWQASCTSRDSDIVNVDALQIDNICSLAEGNTSYNSQIAKIFNSPPLKKVEAQKPSLPNHQVISSEQQLDNITENRDSGFQKDNFGQCTDISDKIPDQSKSLQLAESSSLKNVEADSGIVEESNLEHITKTESMANDLCSVVASQQDSFLEEIDMSCDYTAQDPARNEVLDDKTSILYLRDQLSELLKEFPYGIEAVNRRNGSVASKLTDQISKDQTCDEIGCDSKDSTDSTDQIQITILSSEEMKELFPEQDDQACEADKLTEPQKEKPVTKEGSQCDPQARTDGESSDSVTVDSEKDDVRCCALGWLSMVYEGVPQCQCNSVKNLTSEEEKGKDQCPPSETNSCKQGEGTSDSDDPIGFNSPLNNDPKVPLSPSDGRKHFPLMEQGKNITDISQLKGNSSPRSEQESSSQFLSKGDKKLDSLQSYKRKGKLQFHEITFHSGHKMTKFSQESLQKRLMAPNACPLKTKMGFLTNKNKDLHMKKGSLLSVSPEKRKLKAGGCTQKILEKRKLDEGNQLVSEIKKKKCDKREQNRNVGGGTFKLCNFLATSNERANVKEKTVSNVKSSGSKDSASKFNRVLAQKEFLQRQKYKEARGSKALKRYAKNVPCDSEYIRSSKLAMRVGSCGKPNERQISSMQTSKEPVNIYVSLDKNLKTHHSEESKTYISRNVKGTVGGKQADKMWIDKSKLDKNLANVSNEVEFSQTSSQTKDQRKLYLNRVAFKCTERESICLTKLDGSPRKLNKEKRPEKKPKSLLLVKDTTEKSRMLEFKLCPDGLIKNTNPAEDWKDLQLCPRKKQAPVQVSGIKSTKEDWLKCVTEEKRMPEASQEIDGNILANSRVSKRSFSADGIETLQNPVKDSKAMFQTYKKMYLEKRSRSLCSSPVK</sequence>
<feature type="compositionally biased region" description="Polar residues" evidence="1">
    <location>
        <begin position="221"/>
        <end position="236"/>
    </location>
</feature>
<accession>A0A8C4L3G2</accession>